<keyword evidence="3" id="KW-1185">Reference proteome</keyword>
<evidence type="ECO:0000313" key="2">
    <source>
        <dbReference type="EMBL" id="CCF54133.1"/>
    </source>
</evidence>
<feature type="compositionally biased region" description="Polar residues" evidence="1">
    <location>
        <begin position="131"/>
        <end position="141"/>
    </location>
</feature>
<dbReference type="OrthoDB" id="2554383at2759"/>
<dbReference type="AlphaFoldDB" id="I2G4P0"/>
<evidence type="ECO:0000313" key="3">
    <source>
        <dbReference type="Proteomes" id="UP000006174"/>
    </source>
</evidence>
<dbReference type="EMBL" id="CAGI01000189">
    <property type="protein sequence ID" value="CCF54133.1"/>
    <property type="molecule type" value="Genomic_DNA"/>
</dbReference>
<dbReference type="OMA" id="KSRPMFR"/>
<comment type="caution">
    <text evidence="2">The sequence shown here is derived from an EMBL/GenBank/DDBJ whole genome shotgun (WGS) entry which is preliminary data.</text>
</comment>
<feature type="region of interest" description="Disordered" evidence="1">
    <location>
        <begin position="1"/>
        <end position="37"/>
    </location>
</feature>
<reference evidence="2 3" key="1">
    <citation type="journal article" date="2012" name="Plant Cell">
        <title>Genome comparison of barley and maize smut fungi reveals targeted loss of RNA silencing components and species-specific presence of transposable elements.</title>
        <authorList>
            <person name="Laurie J.D."/>
            <person name="Ali S."/>
            <person name="Linning R."/>
            <person name="Mannhaupt G."/>
            <person name="Wong P."/>
            <person name="Gueldener U."/>
            <person name="Muensterkoetter M."/>
            <person name="Moore R."/>
            <person name="Kahmann R."/>
            <person name="Bakkeren G."/>
            <person name="Schirawski J."/>
        </authorList>
    </citation>
    <scope>NUCLEOTIDE SEQUENCE [LARGE SCALE GENOMIC DNA]</scope>
    <source>
        <strain evidence="3">Uh4875-4</strain>
    </source>
</reference>
<feature type="region of interest" description="Disordered" evidence="1">
    <location>
        <begin position="346"/>
        <end position="429"/>
    </location>
</feature>
<accession>I2G4P0</accession>
<dbReference type="eggNOG" id="ENOG502R2IR">
    <property type="taxonomic scope" value="Eukaryota"/>
</dbReference>
<feature type="compositionally biased region" description="Low complexity" evidence="1">
    <location>
        <begin position="350"/>
        <end position="386"/>
    </location>
</feature>
<evidence type="ECO:0000256" key="1">
    <source>
        <dbReference type="SAM" id="MobiDB-lite"/>
    </source>
</evidence>
<protein>
    <submittedName>
        <fullName evidence="2">Uncharacterized protein</fullName>
    </submittedName>
</protein>
<gene>
    <name evidence="2" type="ORF">UHOR_00607</name>
</gene>
<dbReference type="Proteomes" id="UP000006174">
    <property type="component" value="Unassembled WGS sequence"/>
</dbReference>
<dbReference type="HOGENOM" id="CLU_500752_0_0_1"/>
<name>I2G4P0_USTHO</name>
<proteinExistence type="predicted"/>
<feature type="region of interest" description="Disordered" evidence="1">
    <location>
        <begin position="117"/>
        <end position="150"/>
    </location>
</feature>
<organism evidence="2 3">
    <name type="scientific">Ustilago hordei</name>
    <name type="common">Barley covered smut fungus</name>
    <dbReference type="NCBI Taxonomy" id="120017"/>
    <lineage>
        <taxon>Eukaryota</taxon>
        <taxon>Fungi</taxon>
        <taxon>Dikarya</taxon>
        <taxon>Basidiomycota</taxon>
        <taxon>Ustilaginomycotina</taxon>
        <taxon>Ustilaginomycetes</taxon>
        <taxon>Ustilaginales</taxon>
        <taxon>Ustilaginaceae</taxon>
        <taxon>Ustilago</taxon>
    </lineage>
</organism>
<feature type="compositionally biased region" description="Polar residues" evidence="1">
    <location>
        <begin position="1"/>
        <end position="18"/>
    </location>
</feature>
<sequence>MPSFSANRQSRSRPSNISFGRRRSDEKSMSSPSFNSSMSLGNVEDVFCDSLRSVDRLRHHYLAMPATPSSLSAGSAPGARMERLPSLTDLFHRDILSPQSSGLLPLNSLRSEQGVELMRRSGSRSSTSSGQDWQWNTSFSQDAPAGSIGPPATPLSPYFFDVSARAQSVSPRTTSSVATFSIILTTSDGERTPRAASRASFDFVAQPADSGRTSPRCPGAPLIGANNRGHFDTQSWQQHQGNSSLGPFLGLQRRTSYGIARHEQYTAEAWTKERAVMSRLEASLPKVPGLNGLGIYMDAENALSPFRKAAQATAGQVQLSEISPTGRHYTASGHTGLTPMVKASKVCDVSSTPTRPKTKKSPSSLKTLSPDKATSTSTKTSPSATAAKRRVEPSKTPLNKSRPMFRLDTGSGKKSFKPKGHKMSPDATPWGVFGGKDGWKPLAPPNVSRAIAEANRLVAETAAAANATSSPSGKREANSTLKTVSPSKRPRATENSSPYKENMAPSLRNLSPSKRAHLLSPTYRDSPTALPLSTIR</sequence>
<feature type="region of interest" description="Disordered" evidence="1">
    <location>
        <begin position="463"/>
        <end position="536"/>
    </location>
</feature>